<feature type="chain" id="PRO_5044900851" description="Outer-membrane lipoprotein carrier protein" evidence="10">
    <location>
        <begin position="20"/>
        <end position="203"/>
    </location>
</feature>
<evidence type="ECO:0000256" key="7">
    <source>
        <dbReference type="ARBA" id="ARBA00022764"/>
    </source>
</evidence>
<dbReference type="SUPFAM" id="SSF89392">
    <property type="entry name" value="Prokaryotic lipoproteins and lipoprotein localization factors"/>
    <property type="match status" value="1"/>
</dbReference>
<comment type="subcellular location">
    <subcellularLocation>
        <location evidence="1 10">Periplasm</location>
    </subcellularLocation>
</comment>
<dbReference type="HAMAP" id="MF_00240">
    <property type="entry name" value="LolA"/>
    <property type="match status" value="1"/>
</dbReference>
<dbReference type="CDD" id="cd16325">
    <property type="entry name" value="LolA"/>
    <property type="match status" value="1"/>
</dbReference>
<organism evidence="11 12">
    <name type="scientific">Alloalcanivorax venustensis ISO4</name>
    <dbReference type="NCBI Taxonomy" id="1177184"/>
    <lineage>
        <taxon>Bacteria</taxon>
        <taxon>Pseudomonadati</taxon>
        <taxon>Pseudomonadota</taxon>
        <taxon>Gammaproteobacteria</taxon>
        <taxon>Oceanospirillales</taxon>
        <taxon>Alcanivoracaceae</taxon>
        <taxon>Alloalcanivorax</taxon>
    </lineage>
</organism>
<protein>
    <recommendedName>
        <fullName evidence="4 10">Outer-membrane lipoprotein carrier protein</fullName>
    </recommendedName>
</protein>
<reference evidence="11 12" key="1">
    <citation type="submission" date="2012-09" db="EMBL/GenBank/DDBJ databases">
        <title>Genome Sequence of alkane-degrading Bacterium Alcanivorax venustensis ISO4.</title>
        <authorList>
            <person name="Lai Q."/>
            <person name="Shao Z."/>
        </authorList>
    </citation>
    <scope>NUCLEOTIDE SEQUENCE [LARGE SCALE GENOMIC DNA]</scope>
    <source>
        <strain evidence="11 12">ISO4</strain>
    </source>
</reference>
<dbReference type="EMBL" id="ARXR01000013">
    <property type="protein sequence ID" value="MBF5053253.1"/>
    <property type="molecule type" value="Genomic_DNA"/>
</dbReference>
<comment type="similarity">
    <text evidence="2 10">Belongs to the LolA family.</text>
</comment>
<comment type="function">
    <text evidence="10">Participates in the translocation of lipoproteins from the inner membrane to the outer membrane. Only forms a complex with a lipoprotein if the residue after the N-terminal Cys is not an aspartate (The Asp acts as a targeting signal to indicate that the lipoprotein should stay in the inner membrane).</text>
</comment>
<dbReference type="Proteomes" id="UP000644441">
    <property type="component" value="Unassembled WGS sequence"/>
</dbReference>
<evidence type="ECO:0000256" key="8">
    <source>
        <dbReference type="ARBA" id="ARBA00022927"/>
    </source>
</evidence>
<dbReference type="RefSeq" id="WP_142948785.1">
    <property type="nucleotide sequence ID" value="NZ_ARXR01000013.1"/>
</dbReference>
<dbReference type="InterPro" id="IPR004564">
    <property type="entry name" value="OM_lipoprot_carrier_LolA-like"/>
</dbReference>
<evidence type="ECO:0000256" key="9">
    <source>
        <dbReference type="ARBA" id="ARBA00023186"/>
    </source>
</evidence>
<feature type="signal peptide" evidence="10">
    <location>
        <begin position="1"/>
        <end position="19"/>
    </location>
</feature>
<comment type="subunit">
    <text evidence="3 10">Monomer.</text>
</comment>
<evidence type="ECO:0000256" key="2">
    <source>
        <dbReference type="ARBA" id="ARBA00007615"/>
    </source>
</evidence>
<keyword evidence="9 10" id="KW-0143">Chaperone</keyword>
<sequence length="203" mass="22703" precursor="true">MYKLLMLVTLLPSLALANAAEDLVAKLQGLESLRGGFEQTVLDQDGRRAQEASGTMEVARGNRFYWHTERPYEQLAVSDGETVWVYDADLEQVVVRPLNENLSETPALLFGGDPSAVGKAFRVEEQDRNGDNITYRLKPRGSDPLFETLDVTFDGQRPVSMRLEDALGQKTVIDFRDLTLNKAPAADRFDFQPPEGTDIINQQ</sequence>
<name>A0ABS0AGJ8_9GAMM</name>
<dbReference type="InterPro" id="IPR029046">
    <property type="entry name" value="LolA/LolB/LppX"/>
</dbReference>
<evidence type="ECO:0000256" key="4">
    <source>
        <dbReference type="ARBA" id="ARBA00014035"/>
    </source>
</evidence>
<evidence type="ECO:0000313" key="11">
    <source>
        <dbReference type="EMBL" id="MBF5053253.1"/>
    </source>
</evidence>
<accession>A0ABS0AGJ8</accession>
<dbReference type="PANTHER" id="PTHR35869:SF1">
    <property type="entry name" value="OUTER-MEMBRANE LIPOPROTEIN CARRIER PROTEIN"/>
    <property type="match status" value="1"/>
</dbReference>
<evidence type="ECO:0000256" key="3">
    <source>
        <dbReference type="ARBA" id="ARBA00011245"/>
    </source>
</evidence>
<evidence type="ECO:0000256" key="10">
    <source>
        <dbReference type="HAMAP-Rule" id="MF_00240"/>
    </source>
</evidence>
<dbReference type="Pfam" id="PF03548">
    <property type="entry name" value="LolA"/>
    <property type="match status" value="1"/>
</dbReference>
<keyword evidence="8 10" id="KW-0653">Protein transport</keyword>
<evidence type="ECO:0000313" key="12">
    <source>
        <dbReference type="Proteomes" id="UP000644441"/>
    </source>
</evidence>
<keyword evidence="12" id="KW-1185">Reference proteome</keyword>
<keyword evidence="11" id="KW-0449">Lipoprotein</keyword>
<dbReference type="InterPro" id="IPR018323">
    <property type="entry name" value="OM_lipoprot_carrier_LolA_Pbac"/>
</dbReference>
<comment type="caution">
    <text evidence="11">The sequence shown here is derived from an EMBL/GenBank/DDBJ whole genome shotgun (WGS) entry which is preliminary data.</text>
</comment>
<dbReference type="GeneID" id="99766992"/>
<evidence type="ECO:0000256" key="6">
    <source>
        <dbReference type="ARBA" id="ARBA00022729"/>
    </source>
</evidence>
<keyword evidence="5 10" id="KW-0813">Transport</keyword>
<keyword evidence="6 10" id="KW-0732">Signal</keyword>
<dbReference type="Gene3D" id="2.50.20.10">
    <property type="entry name" value="Lipoprotein localisation LolA/LolB/LppX"/>
    <property type="match status" value="1"/>
</dbReference>
<proteinExistence type="inferred from homology"/>
<dbReference type="PANTHER" id="PTHR35869">
    <property type="entry name" value="OUTER-MEMBRANE LIPOPROTEIN CARRIER PROTEIN"/>
    <property type="match status" value="1"/>
</dbReference>
<evidence type="ECO:0000256" key="5">
    <source>
        <dbReference type="ARBA" id="ARBA00022448"/>
    </source>
</evidence>
<gene>
    <name evidence="10" type="primary">lolA</name>
    <name evidence="11" type="ORF">ISO4_01855</name>
</gene>
<dbReference type="NCBIfam" id="TIGR00547">
    <property type="entry name" value="lolA"/>
    <property type="match status" value="1"/>
</dbReference>
<keyword evidence="7 10" id="KW-0574">Periplasm</keyword>
<evidence type="ECO:0000256" key="1">
    <source>
        <dbReference type="ARBA" id="ARBA00004418"/>
    </source>
</evidence>